<name>A0A6G8QGZ8_9ACTN</name>
<evidence type="ECO:0000256" key="1">
    <source>
        <dbReference type="SAM" id="MobiDB-lite"/>
    </source>
</evidence>
<dbReference type="KEGG" id="rub:GBA63_22685"/>
<dbReference type="InterPro" id="IPR036390">
    <property type="entry name" value="WH_DNA-bd_sf"/>
</dbReference>
<dbReference type="Gene3D" id="1.10.10.10">
    <property type="entry name" value="Winged helix-like DNA-binding domain superfamily/Winged helix DNA-binding domain"/>
    <property type="match status" value="1"/>
</dbReference>
<dbReference type="Proteomes" id="UP000501452">
    <property type="component" value="Plasmid unnamed1"/>
</dbReference>
<dbReference type="EMBL" id="CP045120">
    <property type="protein sequence ID" value="QIN85507.1"/>
    <property type="molecule type" value="Genomic_DNA"/>
</dbReference>
<keyword evidence="3" id="KW-1185">Reference proteome</keyword>
<dbReference type="SUPFAM" id="SSF46785">
    <property type="entry name" value="Winged helix' DNA-binding domain"/>
    <property type="match status" value="1"/>
</dbReference>
<sequence length="150" mass="15665">MTAHLRNVRRALAAKLLRAILREALSQPRPGAGGASYARPGRALDDPPTARPALEAAARPAPPVSHDGVEAMLSILTALRDGGRSSLGELAAATGLGPERLAGHVMNLNDDGCLIFEREETLRLTSSGRAALEELGRAGSPPCETSDERA</sequence>
<keyword evidence="2" id="KW-0614">Plasmid</keyword>
<evidence type="ECO:0000313" key="3">
    <source>
        <dbReference type="Proteomes" id="UP000501452"/>
    </source>
</evidence>
<accession>A0A6G8QGZ8</accession>
<organism evidence="2 3">
    <name type="scientific">Rubrobacter tropicus</name>
    <dbReference type="NCBI Taxonomy" id="2653851"/>
    <lineage>
        <taxon>Bacteria</taxon>
        <taxon>Bacillati</taxon>
        <taxon>Actinomycetota</taxon>
        <taxon>Rubrobacteria</taxon>
        <taxon>Rubrobacterales</taxon>
        <taxon>Rubrobacteraceae</taxon>
        <taxon>Rubrobacter</taxon>
    </lineage>
</organism>
<evidence type="ECO:0000313" key="2">
    <source>
        <dbReference type="EMBL" id="QIN85507.1"/>
    </source>
</evidence>
<dbReference type="RefSeq" id="WP_166180879.1">
    <property type="nucleotide sequence ID" value="NZ_CP045120.1"/>
</dbReference>
<gene>
    <name evidence="2" type="ORF">GBA63_22685</name>
</gene>
<reference evidence="2 3" key="1">
    <citation type="submission" date="2019-10" db="EMBL/GenBank/DDBJ databases">
        <title>Rubrobacter sp nov SCSIO 52090 isolated from a deep-sea sediment in the South China Sea.</title>
        <authorList>
            <person name="Chen R.W."/>
        </authorList>
    </citation>
    <scope>NUCLEOTIDE SEQUENCE [LARGE SCALE GENOMIC DNA]</scope>
    <source>
        <strain evidence="2 3">SCSIO 52909</strain>
        <plasmid evidence="2 3">unnamed1</plasmid>
    </source>
</reference>
<dbReference type="AlphaFoldDB" id="A0A6G8QGZ8"/>
<protein>
    <submittedName>
        <fullName evidence="2">Uncharacterized protein</fullName>
    </submittedName>
</protein>
<proteinExistence type="predicted"/>
<geneLocation type="plasmid" evidence="2 3">
    <name>unnamed1</name>
</geneLocation>
<feature type="region of interest" description="Disordered" evidence="1">
    <location>
        <begin position="28"/>
        <end position="66"/>
    </location>
</feature>
<dbReference type="InterPro" id="IPR036388">
    <property type="entry name" value="WH-like_DNA-bd_sf"/>
</dbReference>